<keyword evidence="2" id="KW-1185">Reference proteome</keyword>
<name>A0AC61MX76_9FIRM</name>
<evidence type="ECO:0000313" key="2">
    <source>
        <dbReference type="Proteomes" id="UP000682782"/>
    </source>
</evidence>
<sequence length="136" mass="16020">MKIIKCGMEDTPRLAAMNKMLIEDEQSDNPMSVEELQNRMAGFLSSDYSAYFFSEQDEIIGYALIRHTSDPVYLRQFYIDRPYRRQHKGKQAFRELMAHLGLDTVDIDVLPWNERGLSFWKSCGFTETCVSMRYKR</sequence>
<protein>
    <submittedName>
        <fullName evidence="1">GNAT family N-acetyltransferase</fullName>
    </submittedName>
</protein>
<evidence type="ECO:0000313" key="1">
    <source>
        <dbReference type="EMBL" id="QUC67512.1"/>
    </source>
</evidence>
<dbReference type="Proteomes" id="UP000682782">
    <property type="component" value="Chromosome"/>
</dbReference>
<dbReference type="EMBL" id="CP068393">
    <property type="protein sequence ID" value="QUC67512.1"/>
    <property type="molecule type" value="Genomic_DNA"/>
</dbReference>
<accession>A0AC61MX76</accession>
<proteinExistence type="predicted"/>
<reference evidence="1" key="1">
    <citation type="submission" date="2021-01" db="EMBL/GenBank/DDBJ databases">
        <title>Complete genome sequence of Clostridiales bacterium R-7.</title>
        <authorList>
            <person name="Mahoney-Kurpe S.C."/>
            <person name="Palevich N."/>
            <person name="Koike S."/>
            <person name="Moon C.D."/>
            <person name="Attwood G.T."/>
        </authorList>
    </citation>
    <scope>NUCLEOTIDE SEQUENCE</scope>
    <source>
        <strain evidence="1">R-7</strain>
    </source>
</reference>
<organism evidence="1 2">
    <name type="scientific">Aristaeella hokkaidonensis</name>
    <dbReference type="NCBI Taxonomy" id="3046382"/>
    <lineage>
        <taxon>Bacteria</taxon>
        <taxon>Bacillati</taxon>
        <taxon>Bacillota</taxon>
        <taxon>Clostridia</taxon>
        <taxon>Eubacteriales</taxon>
        <taxon>Aristaeellaceae</taxon>
        <taxon>Aristaeella</taxon>
    </lineage>
</organism>
<gene>
    <name evidence="1" type="ORF">JYE49_02080</name>
</gene>